<keyword evidence="8" id="KW-0560">Oxidoreductase</keyword>
<comment type="catalytic activity">
    <reaction evidence="12">
        <text>2,5-diamino-6-(1-D-ribitylamino)pyrimidin-4(3H)-one 5'-phosphate + NADP(+) = 2,5-diamino-6-(1-D-ribosylamino)pyrimidin-4(3H)-one 5'-phosphate + NADPH + H(+)</text>
        <dbReference type="Rhea" id="RHEA:27278"/>
        <dbReference type="ChEBI" id="CHEBI:15378"/>
        <dbReference type="ChEBI" id="CHEBI:57783"/>
        <dbReference type="ChEBI" id="CHEBI:58349"/>
        <dbReference type="ChEBI" id="CHEBI:58890"/>
        <dbReference type="ChEBI" id="CHEBI:59545"/>
        <dbReference type="EC" id="1.1.1.302"/>
    </reaction>
</comment>
<evidence type="ECO:0000256" key="12">
    <source>
        <dbReference type="ARBA" id="ARBA00049020"/>
    </source>
</evidence>
<name>A0A5C3EJ20_9BASI</name>
<evidence type="ECO:0000256" key="5">
    <source>
        <dbReference type="ARBA" id="ARBA00015035"/>
    </source>
</evidence>
<evidence type="ECO:0000256" key="3">
    <source>
        <dbReference type="ARBA" id="ARBA00009723"/>
    </source>
</evidence>
<dbReference type="Pfam" id="PF01872">
    <property type="entry name" value="RibD_C"/>
    <property type="match status" value="1"/>
</dbReference>
<evidence type="ECO:0000256" key="11">
    <source>
        <dbReference type="ARBA" id="ARBA00047550"/>
    </source>
</evidence>
<dbReference type="InterPro" id="IPR024072">
    <property type="entry name" value="DHFR-like_dom_sf"/>
</dbReference>
<dbReference type="InterPro" id="IPR050765">
    <property type="entry name" value="Riboflavin_Biosynth_HTPR"/>
</dbReference>
<dbReference type="EMBL" id="OOIN01000033">
    <property type="protein sequence ID" value="SPO30422.1"/>
    <property type="molecule type" value="Genomic_DNA"/>
</dbReference>
<evidence type="ECO:0000256" key="2">
    <source>
        <dbReference type="ARBA" id="ARBA00005104"/>
    </source>
</evidence>
<proteinExistence type="inferred from homology"/>
<evidence type="ECO:0000313" key="14">
    <source>
        <dbReference type="EMBL" id="SPO30422.1"/>
    </source>
</evidence>
<dbReference type="PANTHER" id="PTHR38011:SF7">
    <property type="entry name" value="2,5-DIAMINO-6-RIBOSYLAMINO-4(3H)-PYRIMIDINONE 5'-PHOSPHATE REDUCTASE"/>
    <property type="match status" value="1"/>
</dbReference>
<comment type="function">
    <text evidence="1">Catalyzes an early step in riboflavin biosynthesis, the NADPH-dependent reduction of the ribose side chain of 2,5-diamino-6-ribosylamino-4(3H)-pyrimidinone 5'-phosphate, yielding 2,5-diamino-6-ribitylamino-4(3H)-pyrimidinone 5'-phosphate.</text>
</comment>
<comment type="similarity">
    <text evidence="3">Belongs to the HTP reductase family.</text>
</comment>
<dbReference type="Gene3D" id="3.40.430.10">
    <property type="entry name" value="Dihydrofolate Reductase, subunit A"/>
    <property type="match status" value="1"/>
</dbReference>
<accession>A0A5C3EJ20</accession>
<evidence type="ECO:0000256" key="10">
    <source>
        <dbReference type="ARBA" id="ARBA00031630"/>
    </source>
</evidence>
<sequence length="259" mass="27827">MASPSRAEEQAGSFLNDNLNFTSAASQQRTHVTLTFAQSLDGKIAGAGKKQLALSGSESMIMTHKLRTLHDGILVGIGTVLNDNPQLNARLLSQPPTVSGLPRPIILDSKLRMPVDCKLIRNHAAGIGRQPLVLSSIRASSERRLALEEAGAEVIQIDQDESSAAPLDWTTLLNHIHKAGVQRLMVEGGAAVIDSLMQQPHHVDALLVTIAPLTVGPEGFGFSSALPDVSATSTTIDWTNPSKAMFGKDQVVLWHRERQ</sequence>
<keyword evidence="6" id="KW-0686">Riboflavin biosynthesis</keyword>
<evidence type="ECO:0000256" key="8">
    <source>
        <dbReference type="ARBA" id="ARBA00023002"/>
    </source>
</evidence>
<dbReference type="GO" id="GO:0009231">
    <property type="term" value="P:riboflavin biosynthetic process"/>
    <property type="evidence" value="ECO:0007669"/>
    <property type="project" value="UniProtKB-KW"/>
</dbReference>
<evidence type="ECO:0000256" key="6">
    <source>
        <dbReference type="ARBA" id="ARBA00022619"/>
    </source>
</evidence>
<keyword evidence="7" id="KW-0521">NADP</keyword>
<dbReference type="Proteomes" id="UP000324022">
    <property type="component" value="Unassembled WGS sequence"/>
</dbReference>
<evidence type="ECO:0000256" key="7">
    <source>
        <dbReference type="ARBA" id="ARBA00022857"/>
    </source>
</evidence>
<dbReference type="GO" id="GO:0008703">
    <property type="term" value="F:5-amino-6-(5-phosphoribosylamino)uracil reductase activity"/>
    <property type="evidence" value="ECO:0007669"/>
    <property type="project" value="InterPro"/>
</dbReference>
<organism evidence="14 15">
    <name type="scientific">Ustilago trichophora</name>
    <dbReference type="NCBI Taxonomy" id="86804"/>
    <lineage>
        <taxon>Eukaryota</taxon>
        <taxon>Fungi</taxon>
        <taxon>Dikarya</taxon>
        <taxon>Basidiomycota</taxon>
        <taxon>Ustilaginomycotina</taxon>
        <taxon>Ustilaginomycetes</taxon>
        <taxon>Ustilaginales</taxon>
        <taxon>Ustilaginaceae</taxon>
        <taxon>Ustilago</taxon>
    </lineage>
</organism>
<dbReference type="OrthoDB" id="5432at2759"/>
<dbReference type="EC" id="1.1.1.302" evidence="4"/>
<dbReference type="AlphaFoldDB" id="A0A5C3EJ20"/>
<protein>
    <recommendedName>
        <fullName evidence="5">2,5-diamino-6-ribosylamino-4(3H)-pyrimidinone 5'-phosphate reductase</fullName>
        <ecNumber evidence="4">1.1.1.302</ecNumber>
    </recommendedName>
    <alternativeName>
        <fullName evidence="10">2,5-diamino-6-(5-phospho-D-ribosylamino)pyrimidin-4(3H)-one reductase</fullName>
    </alternativeName>
    <alternativeName>
        <fullName evidence="9">2,5-diamino-6-ribitylamino-4(3H)-pyrimidinone 5'-phosphate synthase</fullName>
    </alternativeName>
</protein>
<dbReference type="InterPro" id="IPR002734">
    <property type="entry name" value="RibDG_C"/>
</dbReference>
<feature type="domain" description="Bacterial bifunctional deaminase-reductase C-terminal" evidence="13">
    <location>
        <begin position="31"/>
        <end position="217"/>
    </location>
</feature>
<evidence type="ECO:0000313" key="15">
    <source>
        <dbReference type="Proteomes" id="UP000324022"/>
    </source>
</evidence>
<dbReference type="PANTHER" id="PTHR38011">
    <property type="entry name" value="DIHYDROFOLATE REDUCTASE FAMILY PROTEIN (AFU_ORTHOLOGUE AFUA_8G06820)"/>
    <property type="match status" value="1"/>
</dbReference>
<evidence type="ECO:0000256" key="9">
    <source>
        <dbReference type="ARBA" id="ARBA00030073"/>
    </source>
</evidence>
<reference evidence="14 15" key="1">
    <citation type="submission" date="2018-03" db="EMBL/GenBank/DDBJ databases">
        <authorList>
            <person name="Guldener U."/>
        </authorList>
    </citation>
    <scope>NUCLEOTIDE SEQUENCE [LARGE SCALE GENOMIC DNA]</scope>
    <source>
        <strain evidence="14 15">NBRC100155</strain>
    </source>
</reference>
<comment type="catalytic activity">
    <reaction evidence="11">
        <text>2,5-diamino-6-(1-D-ribitylamino)pyrimidin-4(3H)-one 5'-phosphate + NAD(+) = 2,5-diamino-6-(1-D-ribosylamino)pyrimidin-4(3H)-one 5'-phosphate + NADH + H(+)</text>
        <dbReference type="Rhea" id="RHEA:27274"/>
        <dbReference type="ChEBI" id="CHEBI:15378"/>
        <dbReference type="ChEBI" id="CHEBI:57540"/>
        <dbReference type="ChEBI" id="CHEBI:57945"/>
        <dbReference type="ChEBI" id="CHEBI:58890"/>
        <dbReference type="ChEBI" id="CHEBI:59545"/>
        <dbReference type="EC" id="1.1.1.302"/>
    </reaction>
</comment>
<evidence type="ECO:0000256" key="1">
    <source>
        <dbReference type="ARBA" id="ARBA00003555"/>
    </source>
</evidence>
<evidence type="ECO:0000256" key="4">
    <source>
        <dbReference type="ARBA" id="ARBA00012851"/>
    </source>
</evidence>
<keyword evidence="15" id="KW-1185">Reference proteome</keyword>
<comment type="pathway">
    <text evidence="2">Cofactor biosynthesis; riboflavin biosynthesis.</text>
</comment>
<evidence type="ECO:0000259" key="13">
    <source>
        <dbReference type="Pfam" id="PF01872"/>
    </source>
</evidence>
<gene>
    <name evidence="14" type="ORF">UTRI_06352</name>
</gene>
<dbReference type="SUPFAM" id="SSF53597">
    <property type="entry name" value="Dihydrofolate reductase-like"/>
    <property type="match status" value="1"/>
</dbReference>